<dbReference type="InterPro" id="IPR000305">
    <property type="entry name" value="GIY-YIG_endonuc"/>
</dbReference>
<dbReference type="InterPro" id="IPR035901">
    <property type="entry name" value="GIY-YIG_endonuc_sf"/>
</dbReference>
<comment type="similarity">
    <text evidence="1">Belongs to the UPF0213 family.</text>
</comment>
<dbReference type="PROSITE" id="PS50164">
    <property type="entry name" value="GIY_YIG"/>
    <property type="match status" value="1"/>
</dbReference>
<dbReference type="AlphaFoldDB" id="A0A136KK22"/>
<protein>
    <submittedName>
        <fullName evidence="3">GIY-YIG nuclease superfamily protein</fullName>
    </submittedName>
</protein>
<dbReference type="InterPro" id="IPR050190">
    <property type="entry name" value="UPF0213_domain"/>
</dbReference>
<reference evidence="3 4" key="1">
    <citation type="submission" date="2015-02" db="EMBL/GenBank/DDBJ databases">
        <title>Improved understanding of the partial-nitritation anammox process through 23 genomes representing the majority of the microbial community.</title>
        <authorList>
            <person name="Speth D.R."/>
            <person name="In T Zandt M."/>
            <person name="Guerrero Cruz S."/>
            <person name="Jetten M.S."/>
            <person name="Dutilh B.E."/>
        </authorList>
    </citation>
    <scope>NUCLEOTIDE SEQUENCE [LARGE SCALE GENOMIC DNA]</scope>
    <source>
        <strain evidence="3">OLB21</strain>
    </source>
</reference>
<dbReference type="Proteomes" id="UP000070449">
    <property type="component" value="Unassembled WGS sequence"/>
</dbReference>
<sequence>MTKIYHLYVLLCVDGSLYTGIAQDPQERLKQHLQGKGSRYVASRRPAKIIYTEVVGSLSEALKREAQVKSWNRSNKIKNLRLNLA</sequence>
<feature type="domain" description="GIY-YIG" evidence="2">
    <location>
        <begin position="3"/>
        <end position="80"/>
    </location>
</feature>
<evidence type="ECO:0000313" key="3">
    <source>
        <dbReference type="EMBL" id="KXK09777.1"/>
    </source>
</evidence>
<dbReference type="Gene3D" id="3.40.1440.10">
    <property type="entry name" value="GIY-YIG endonuclease"/>
    <property type="match status" value="1"/>
</dbReference>
<accession>A0A136KK22</accession>
<dbReference type="SUPFAM" id="SSF82771">
    <property type="entry name" value="GIY-YIG endonuclease"/>
    <property type="match status" value="1"/>
</dbReference>
<dbReference type="EMBL" id="JYPD01000012">
    <property type="protein sequence ID" value="KXK09777.1"/>
    <property type="molecule type" value="Genomic_DNA"/>
</dbReference>
<dbReference type="STRING" id="1617427.UZ20_WS6002000345"/>
<organism evidence="3 4">
    <name type="scientific">candidate division WS6 bacterium OLB21</name>
    <dbReference type="NCBI Taxonomy" id="1617427"/>
    <lineage>
        <taxon>Bacteria</taxon>
        <taxon>Candidatus Dojkabacteria</taxon>
    </lineage>
</organism>
<name>A0A136KK22_9BACT</name>
<gene>
    <name evidence="3" type="ORF">UZ20_WS6002000345</name>
</gene>
<evidence type="ECO:0000313" key="4">
    <source>
        <dbReference type="Proteomes" id="UP000070449"/>
    </source>
</evidence>
<evidence type="ECO:0000256" key="1">
    <source>
        <dbReference type="ARBA" id="ARBA00007435"/>
    </source>
</evidence>
<dbReference type="SMART" id="SM00465">
    <property type="entry name" value="GIYc"/>
    <property type="match status" value="1"/>
</dbReference>
<dbReference type="Pfam" id="PF01541">
    <property type="entry name" value="GIY-YIG"/>
    <property type="match status" value="1"/>
</dbReference>
<proteinExistence type="inferred from homology"/>
<dbReference type="PANTHER" id="PTHR34477:SF1">
    <property type="entry name" value="UPF0213 PROTEIN YHBQ"/>
    <property type="match status" value="1"/>
</dbReference>
<dbReference type="PANTHER" id="PTHR34477">
    <property type="entry name" value="UPF0213 PROTEIN YHBQ"/>
    <property type="match status" value="1"/>
</dbReference>
<dbReference type="CDD" id="cd10456">
    <property type="entry name" value="GIY-YIG_UPF0213"/>
    <property type="match status" value="1"/>
</dbReference>
<comment type="caution">
    <text evidence="3">The sequence shown here is derived from an EMBL/GenBank/DDBJ whole genome shotgun (WGS) entry which is preliminary data.</text>
</comment>
<evidence type="ECO:0000259" key="2">
    <source>
        <dbReference type="PROSITE" id="PS50164"/>
    </source>
</evidence>